<name>A0A1I3A761_9ACTN</name>
<evidence type="ECO:0000256" key="6">
    <source>
        <dbReference type="SAM" id="Phobius"/>
    </source>
</evidence>
<organism evidence="8 9">
    <name type="scientific">Actinopolymorpha cephalotaxi</name>
    <dbReference type="NCBI Taxonomy" id="504797"/>
    <lineage>
        <taxon>Bacteria</taxon>
        <taxon>Bacillati</taxon>
        <taxon>Actinomycetota</taxon>
        <taxon>Actinomycetes</taxon>
        <taxon>Propionibacteriales</taxon>
        <taxon>Actinopolymorphaceae</taxon>
        <taxon>Actinopolymorpha</taxon>
    </lineage>
</organism>
<evidence type="ECO:0000256" key="2">
    <source>
        <dbReference type="ARBA" id="ARBA00022475"/>
    </source>
</evidence>
<feature type="transmembrane region" description="Helical" evidence="6">
    <location>
        <begin position="99"/>
        <end position="120"/>
    </location>
</feature>
<feature type="transmembrane region" description="Helical" evidence="6">
    <location>
        <begin position="132"/>
        <end position="153"/>
    </location>
</feature>
<feature type="transmembrane region" description="Helical" evidence="6">
    <location>
        <begin position="173"/>
        <end position="195"/>
    </location>
</feature>
<dbReference type="PANTHER" id="PTHR45530:SF3">
    <property type="entry name" value="TWO-COMPONENT SYSTEM NARL FAMILY SENSOR HISTIDINE KINASE BARA"/>
    <property type="match status" value="1"/>
</dbReference>
<gene>
    <name evidence="8" type="ORF">SAMN05421678_11884</name>
</gene>
<keyword evidence="2" id="KW-1003">Cell membrane</keyword>
<feature type="domain" description="MASE1" evidence="7">
    <location>
        <begin position="37"/>
        <end position="308"/>
    </location>
</feature>
<comment type="subcellular location">
    <subcellularLocation>
        <location evidence="1">Cell membrane</location>
        <topology evidence="1">Multi-pass membrane protein</topology>
    </subcellularLocation>
</comment>
<evidence type="ECO:0000259" key="7">
    <source>
        <dbReference type="Pfam" id="PF05231"/>
    </source>
</evidence>
<evidence type="ECO:0000256" key="5">
    <source>
        <dbReference type="ARBA" id="ARBA00023136"/>
    </source>
</evidence>
<evidence type="ECO:0000256" key="3">
    <source>
        <dbReference type="ARBA" id="ARBA00022692"/>
    </source>
</evidence>
<protein>
    <submittedName>
        <fullName evidence="8">Integral membrane sensor domain MASE1</fullName>
    </submittedName>
</protein>
<evidence type="ECO:0000256" key="4">
    <source>
        <dbReference type="ARBA" id="ARBA00022989"/>
    </source>
</evidence>
<dbReference type="PANTHER" id="PTHR45530">
    <property type="entry name" value="SENSORY TRANSDUCTION HISTIDINE KINASE"/>
    <property type="match status" value="1"/>
</dbReference>
<feature type="transmembrane region" description="Helical" evidence="6">
    <location>
        <begin position="286"/>
        <end position="305"/>
    </location>
</feature>
<keyword evidence="5 6" id="KW-0472">Membrane</keyword>
<dbReference type="AlphaFoldDB" id="A0A1I3A761"/>
<dbReference type="GO" id="GO:0005886">
    <property type="term" value="C:plasma membrane"/>
    <property type="evidence" value="ECO:0007669"/>
    <property type="project" value="UniProtKB-SubCell"/>
</dbReference>
<dbReference type="Pfam" id="PF05231">
    <property type="entry name" value="MASE1"/>
    <property type="match status" value="1"/>
</dbReference>
<evidence type="ECO:0000313" key="8">
    <source>
        <dbReference type="EMBL" id="SFH45904.1"/>
    </source>
</evidence>
<reference evidence="8 9" key="1">
    <citation type="submission" date="2016-10" db="EMBL/GenBank/DDBJ databases">
        <authorList>
            <person name="de Groot N.N."/>
        </authorList>
    </citation>
    <scope>NUCLEOTIDE SEQUENCE [LARGE SCALE GENOMIC DNA]</scope>
    <source>
        <strain evidence="8 9">CPCC 202808</strain>
    </source>
</reference>
<feature type="transmembrane region" description="Helical" evidence="6">
    <location>
        <begin position="30"/>
        <end position="55"/>
    </location>
</feature>
<dbReference type="STRING" id="504797.SAMN05421678_11884"/>
<keyword evidence="4 6" id="KW-1133">Transmembrane helix</keyword>
<proteinExistence type="predicted"/>
<sequence length="354" mass="38490">MAPNRWSDGPAFTEEYRETAMKFRKPRRDVLVVLQNLALAAAICLTSQLGLVIGLDRGGTSPFWPPTGVAVVALLTLGVDMWPGILLGSTIVNVFTGPLIAAIPTAFGTTLACLCAFWMLRRVGFRNELDRLKDALALVFLGALSAMLISSTVGTTLLLSTGVVSLGTFLPTWLTWWTGDAMGVLVVAPLLLTMVKLSWRRYRYVDAARLAEFVMLMVATFGLMLFTEKSLGVLFVAFPLLVWAAWRFQLPGAAPVGLLASAMAIHAAVVGYGAFDGKNQSETMTILQLFNGSIALTALLLSVAVTERMRMQAELERACGQLGDVIDHIDQAMRPGEPSHLRQWAEERTTSKRS</sequence>
<accession>A0A1I3A761</accession>
<dbReference type="Proteomes" id="UP000199052">
    <property type="component" value="Unassembled WGS sequence"/>
</dbReference>
<evidence type="ECO:0000313" key="9">
    <source>
        <dbReference type="Proteomes" id="UP000199052"/>
    </source>
</evidence>
<dbReference type="InterPro" id="IPR007895">
    <property type="entry name" value="MASE1"/>
</dbReference>
<feature type="transmembrane region" description="Helical" evidence="6">
    <location>
        <begin position="255"/>
        <end position="274"/>
    </location>
</feature>
<dbReference type="EMBL" id="FOOI01000018">
    <property type="protein sequence ID" value="SFH45904.1"/>
    <property type="molecule type" value="Genomic_DNA"/>
</dbReference>
<feature type="transmembrane region" description="Helical" evidence="6">
    <location>
        <begin position="67"/>
        <end position="87"/>
    </location>
</feature>
<evidence type="ECO:0000256" key="1">
    <source>
        <dbReference type="ARBA" id="ARBA00004651"/>
    </source>
</evidence>
<keyword evidence="3 6" id="KW-0812">Transmembrane</keyword>